<evidence type="ECO:0000256" key="2">
    <source>
        <dbReference type="SAM" id="Phobius"/>
    </source>
</evidence>
<keyword evidence="2" id="KW-1133">Transmembrane helix</keyword>
<dbReference type="Proteomes" id="UP000232101">
    <property type="component" value="Unassembled WGS sequence"/>
</dbReference>
<protein>
    <submittedName>
        <fullName evidence="3">EamA family transporter</fullName>
    </submittedName>
</protein>
<gene>
    <name evidence="3" type="ORF">CWD94_01035</name>
</gene>
<reference evidence="3 4" key="1">
    <citation type="submission" date="2017-11" db="EMBL/GenBank/DDBJ databases">
        <title>Bacterial isolate from king chilli rhizosphere.</title>
        <authorList>
            <person name="Takhelmayum P."/>
            <person name="Sarangthem I."/>
        </authorList>
    </citation>
    <scope>NUCLEOTIDE SEQUENCE [LARGE SCALE GENOMIC DNA]</scope>
    <source>
        <strain evidence="4">t26</strain>
    </source>
</reference>
<feature type="transmembrane region" description="Helical" evidence="2">
    <location>
        <begin position="35"/>
        <end position="54"/>
    </location>
</feature>
<evidence type="ECO:0000256" key="1">
    <source>
        <dbReference type="ARBA" id="ARBA00004127"/>
    </source>
</evidence>
<evidence type="ECO:0000313" key="3">
    <source>
        <dbReference type="EMBL" id="PJO45471.1"/>
    </source>
</evidence>
<dbReference type="SUPFAM" id="SSF103481">
    <property type="entry name" value="Multidrug resistance efflux transporter EmrE"/>
    <property type="match status" value="1"/>
</dbReference>
<keyword evidence="2" id="KW-0472">Membrane</keyword>
<dbReference type="EMBL" id="PHQY01000059">
    <property type="protein sequence ID" value="PJO45471.1"/>
    <property type="molecule type" value="Genomic_DNA"/>
</dbReference>
<dbReference type="Gene3D" id="1.10.3730.20">
    <property type="match status" value="1"/>
</dbReference>
<comment type="subcellular location">
    <subcellularLocation>
        <location evidence="1">Endomembrane system</location>
        <topology evidence="1">Multi-pass membrane protein</topology>
    </subcellularLocation>
</comment>
<sequence length="69" mass="7225">AVPKVGGALASILSAMELPVAVTVSVIVLHEPLTSLQIAGIILVIIGMMLPTILSQRRQKGKSLDPIRV</sequence>
<comment type="caution">
    <text evidence="3">The sequence shown here is derived from an EMBL/GenBank/DDBJ whole genome shotgun (WGS) entry which is preliminary data.</text>
</comment>
<feature type="transmembrane region" description="Helical" evidence="2">
    <location>
        <begin position="7"/>
        <end position="29"/>
    </location>
</feature>
<dbReference type="InterPro" id="IPR037185">
    <property type="entry name" value="EmrE-like"/>
</dbReference>
<name>A0A2M9QBM2_9BACI</name>
<dbReference type="AlphaFoldDB" id="A0A2M9QBM2"/>
<organism evidence="3 4">
    <name type="scientific">Lysinibacillus xylanilyticus</name>
    <dbReference type="NCBI Taxonomy" id="582475"/>
    <lineage>
        <taxon>Bacteria</taxon>
        <taxon>Bacillati</taxon>
        <taxon>Bacillota</taxon>
        <taxon>Bacilli</taxon>
        <taxon>Bacillales</taxon>
        <taxon>Bacillaceae</taxon>
        <taxon>Lysinibacillus</taxon>
    </lineage>
</organism>
<feature type="non-terminal residue" evidence="3">
    <location>
        <position position="1"/>
    </location>
</feature>
<accession>A0A2M9QBM2</accession>
<evidence type="ECO:0000313" key="4">
    <source>
        <dbReference type="Proteomes" id="UP000232101"/>
    </source>
</evidence>
<proteinExistence type="predicted"/>
<keyword evidence="2" id="KW-0812">Transmembrane</keyword>